<reference evidence="4 6" key="3">
    <citation type="submission" date="2016-10" db="EMBL/GenBank/DDBJ databases">
        <authorList>
            <person name="Varghese N."/>
            <person name="Submissions S."/>
        </authorList>
    </citation>
    <scope>NUCLEOTIDE SEQUENCE [LARGE SCALE GENOMIC DNA]</scope>
    <source>
        <strain evidence="4 6">Gm-149</strain>
    </source>
</reference>
<evidence type="ECO:0000313" key="6">
    <source>
        <dbReference type="Proteomes" id="UP000182367"/>
    </source>
</evidence>
<dbReference type="RefSeq" id="WP_066325914.1">
    <property type="nucleotide sequence ID" value="NZ_BJVF01000006.1"/>
</dbReference>
<dbReference type="PROSITE" id="PS51257">
    <property type="entry name" value="PROKAR_LIPOPROTEIN"/>
    <property type="match status" value="1"/>
</dbReference>
<evidence type="ECO:0000313" key="5">
    <source>
        <dbReference type="Proteomes" id="UP000093226"/>
    </source>
</evidence>
<accession>A0A1B9DT46</accession>
<feature type="signal peptide" evidence="1">
    <location>
        <begin position="1"/>
        <end position="23"/>
    </location>
</feature>
<dbReference type="Proteomes" id="UP000093226">
    <property type="component" value="Unassembled WGS sequence"/>
</dbReference>
<dbReference type="InterPro" id="IPR046219">
    <property type="entry name" value="DUF6252"/>
</dbReference>
<evidence type="ECO:0000313" key="2">
    <source>
        <dbReference type="EMBL" id="GEL11862.1"/>
    </source>
</evidence>
<dbReference type="Proteomes" id="UP000321579">
    <property type="component" value="Unassembled WGS sequence"/>
</dbReference>
<dbReference type="AlphaFoldDB" id="A0A1B9DT46"/>
<dbReference type="EMBL" id="LVEO01000010">
    <property type="protein sequence ID" value="OCB72852.1"/>
    <property type="molecule type" value="Genomic_DNA"/>
</dbReference>
<keyword evidence="6" id="KW-1185">Reference proteome</keyword>
<keyword evidence="1" id="KW-0732">Signal</keyword>
<dbReference type="EMBL" id="FNEO01000007">
    <property type="protein sequence ID" value="SDJ78631.1"/>
    <property type="molecule type" value="Genomic_DNA"/>
</dbReference>
<proteinExistence type="predicted"/>
<reference evidence="5" key="1">
    <citation type="submission" date="2016-03" db="EMBL/GenBank/DDBJ databases">
        <title>Draft genome sequence of Paenibacillus glacialis DSM 22343.</title>
        <authorList>
            <person name="Shin S.-K."/>
            <person name="Yi H."/>
        </authorList>
    </citation>
    <scope>NUCLEOTIDE SEQUENCE [LARGE SCALE GENOMIC DNA]</scope>
    <source>
        <strain evidence="5">NBRC 105008</strain>
    </source>
</reference>
<dbReference type="EMBL" id="BJVF01000006">
    <property type="protein sequence ID" value="GEL11862.1"/>
    <property type="molecule type" value="Genomic_DNA"/>
</dbReference>
<organism evidence="3 5">
    <name type="scientific">Flavobacterium glycines</name>
    <dbReference type="NCBI Taxonomy" id="551990"/>
    <lineage>
        <taxon>Bacteria</taxon>
        <taxon>Pseudomonadati</taxon>
        <taxon>Bacteroidota</taxon>
        <taxon>Flavobacteriia</taxon>
        <taxon>Flavobacteriales</taxon>
        <taxon>Flavobacteriaceae</taxon>
        <taxon>Flavobacterium</taxon>
    </lineage>
</organism>
<evidence type="ECO:0000313" key="3">
    <source>
        <dbReference type="EMBL" id="OCB72852.1"/>
    </source>
</evidence>
<evidence type="ECO:0000256" key="1">
    <source>
        <dbReference type="SAM" id="SignalP"/>
    </source>
</evidence>
<dbReference type="STRING" id="551990.SAMN05192550_2760"/>
<name>A0A1B9DT46_9FLAO</name>
<gene>
    <name evidence="3" type="ORF">FBGL_04865</name>
    <name evidence="2" type="ORF">FGL01_26010</name>
    <name evidence="4" type="ORF">SAMN05192550_2760</name>
</gene>
<protein>
    <recommendedName>
        <fullName evidence="8">Lipoprotein</fullName>
    </recommendedName>
</protein>
<evidence type="ECO:0008006" key="8">
    <source>
        <dbReference type="Google" id="ProtNLM"/>
    </source>
</evidence>
<dbReference type="Proteomes" id="UP000182367">
    <property type="component" value="Unassembled WGS sequence"/>
</dbReference>
<evidence type="ECO:0000313" key="4">
    <source>
        <dbReference type="EMBL" id="SDJ78631.1"/>
    </source>
</evidence>
<reference evidence="2 7" key="4">
    <citation type="submission" date="2019-07" db="EMBL/GenBank/DDBJ databases">
        <title>Whole genome shotgun sequence of Flavobacterium glycines NBRC 105008.</title>
        <authorList>
            <person name="Hosoyama A."/>
            <person name="Uohara A."/>
            <person name="Ohji S."/>
            <person name="Ichikawa N."/>
        </authorList>
    </citation>
    <scope>NUCLEOTIDE SEQUENCE [LARGE SCALE GENOMIC DNA]</scope>
    <source>
        <strain evidence="2 7">NBRC 105008</strain>
    </source>
</reference>
<comment type="caution">
    <text evidence="3">The sequence shown here is derived from an EMBL/GenBank/DDBJ whole genome shotgun (WGS) entry which is preliminary data.</text>
</comment>
<reference evidence="3" key="2">
    <citation type="submission" date="2016-03" db="EMBL/GenBank/DDBJ databases">
        <authorList>
            <person name="Ploux O."/>
        </authorList>
    </citation>
    <scope>NUCLEOTIDE SEQUENCE</scope>
    <source>
        <strain evidence="3">NBRC 105008</strain>
    </source>
</reference>
<feature type="chain" id="PRO_5044556209" description="Lipoprotein" evidence="1">
    <location>
        <begin position="24"/>
        <end position="295"/>
    </location>
</feature>
<evidence type="ECO:0000313" key="7">
    <source>
        <dbReference type="Proteomes" id="UP000321579"/>
    </source>
</evidence>
<dbReference type="Pfam" id="PF19765">
    <property type="entry name" value="DUF6252"/>
    <property type="match status" value="1"/>
</dbReference>
<sequence>MKILKYKLQFLVLFLLTLLTACVYEPIDGTVEPDPGGTTNSGNFKADFSGKTWTAKETQAIISGNFIEISAINAKGESFGIMIEGAAVGTYAANINILAYTPTGSEYGYWSINDDNPSEDTGSVTITSINTEAKTISGTFHFKGYWSDADNPKTPVTFTNGVFKDIPYITEAETADTFSAKVGGANFIDTDILTSLIGSGTTEFIAIGAEDANSNSISVNVKSNLTAGTYQITGNIATDVVQASYTTLSDINFKAVSGTVTITSITAERVKGTFNFTTNGATPFVITEGAFDVEY</sequence>
<dbReference type="OrthoDB" id="1399177at2"/>